<reference evidence="1 2" key="1">
    <citation type="journal article" date="2018" name="Sci. Rep.">
        <title>Genomic signatures of local adaptation to the degree of environmental predictability in rotifers.</title>
        <authorList>
            <person name="Franch-Gras L."/>
            <person name="Hahn C."/>
            <person name="Garcia-Roger E.M."/>
            <person name="Carmona M.J."/>
            <person name="Serra M."/>
            <person name="Gomez A."/>
        </authorList>
    </citation>
    <scope>NUCLEOTIDE SEQUENCE [LARGE SCALE GENOMIC DNA]</scope>
    <source>
        <strain evidence="1">HYR1</strain>
    </source>
</reference>
<proteinExistence type="predicted"/>
<evidence type="ECO:0000313" key="1">
    <source>
        <dbReference type="EMBL" id="RNA24657.1"/>
    </source>
</evidence>
<evidence type="ECO:0008006" key="3">
    <source>
        <dbReference type="Google" id="ProtNLM"/>
    </source>
</evidence>
<comment type="caution">
    <text evidence="1">The sequence shown here is derived from an EMBL/GenBank/DDBJ whole genome shotgun (WGS) entry which is preliminary data.</text>
</comment>
<name>A0A3M7RMS9_BRAPC</name>
<organism evidence="1 2">
    <name type="scientific">Brachionus plicatilis</name>
    <name type="common">Marine rotifer</name>
    <name type="synonym">Brachionus muelleri</name>
    <dbReference type="NCBI Taxonomy" id="10195"/>
    <lineage>
        <taxon>Eukaryota</taxon>
        <taxon>Metazoa</taxon>
        <taxon>Spiralia</taxon>
        <taxon>Gnathifera</taxon>
        <taxon>Rotifera</taxon>
        <taxon>Eurotatoria</taxon>
        <taxon>Monogononta</taxon>
        <taxon>Pseudotrocha</taxon>
        <taxon>Ploima</taxon>
        <taxon>Brachionidae</taxon>
        <taxon>Brachionus</taxon>
    </lineage>
</organism>
<evidence type="ECO:0000313" key="2">
    <source>
        <dbReference type="Proteomes" id="UP000276133"/>
    </source>
</evidence>
<dbReference type="Proteomes" id="UP000276133">
    <property type="component" value="Unassembled WGS sequence"/>
</dbReference>
<accession>A0A3M7RMS9</accession>
<gene>
    <name evidence="1" type="ORF">BpHYR1_017824</name>
</gene>
<sequence>MMRKQLRQFWSNKNRDKKKWRLVKLLGQTIKKVKIYLLMGGFGSRSALAFVDTEKDLRVTFSISWVNPQVLSSSLSQSGPARGIRGHTRRLSGQATNKFTQRADSFTNRVVNKWNTMPSSVTNSDSVRYDAFMTGHQDFTTF</sequence>
<keyword evidence="2" id="KW-1185">Reference proteome</keyword>
<protein>
    <recommendedName>
        <fullName evidence="3">RNA-directed DNA polymerase from mobile element jockey-like</fullName>
    </recommendedName>
</protein>
<dbReference type="AlphaFoldDB" id="A0A3M7RMS9"/>
<dbReference type="EMBL" id="REGN01003084">
    <property type="protein sequence ID" value="RNA24657.1"/>
    <property type="molecule type" value="Genomic_DNA"/>
</dbReference>